<dbReference type="AlphaFoldDB" id="T1EWX7"/>
<sequence length="144" mass="15973">MNMNSMNMSSTNTNSMNMNSMDMNSMNINNINIISININSTNMSSTNLDSTNTNKERKPAVTKCFLTVLKLVLHQHIEPRQATNTVDNIIISINIGIKNLNANHGLTSISGNASTKQKNAIQHIRCSLESLMNAEAFIRNYALE</sequence>
<dbReference type="InParanoid" id="T1EWX7"/>
<dbReference type="EMBL" id="AMQM01002076">
    <property type="status" value="NOT_ANNOTATED_CDS"/>
    <property type="molecule type" value="Genomic_DNA"/>
</dbReference>
<dbReference type="HOGENOM" id="CLU_1798556_0_0_1"/>
<reference evidence="2" key="3">
    <citation type="submission" date="2015-06" db="UniProtKB">
        <authorList>
            <consortium name="EnsemblMetazoa"/>
        </authorList>
    </citation>
    <scope>IDENTIFICATION</scope>
</reference>
<gene>
    <name evidence="2" type="primary">20201077</name>
    <name evidence="1" type="ORF">HELRODRAFT_165505</name>
</gene>
<dbReference type="CTD" id="20201077"/>
<protein>
    <submittedName>
        <fullName evidence="1 2">Uncharacterized protein</fullName>
    </submittedName>
</protein>
<dbReference type="EMBL" id="KB097700">
    <property type="protein sequence ID" value="ESN91467.1"/>
    <property type="molecule type" value="Genomic_DNA"/>
</dbReference>
<dbReference type="RefSeq" id="XP_009030319.1">
    <property type="nucleotide sequence ID" value="XM_009032071.1"/>
</dbReference>
<keyword evidence="3" id="KW-1185">Reference proteome</keyword>
<organism evidence="2 3">
    <name type="scientific">Helobdella robusta</name>
    <name type="common">Californian leech</name>
    <dbReference type="NCBI Taxonomy" id="6412"/>
    <lineage>
        <taxon>Eukaryota</taxon>
        <taxon>Metazoa</taxon>
        <taxon>Spiralia</taxon>
        <taxon>Lophotrochozoa</taxon>
        <taxon>Annelida</taxon>
        <taxon>Clitellata</taxon>
        <taxon>Hirudinea</taxon>
        <taxon>Rhynchobdellida</taxon>
        <taxon>Glossiphoniidae</taxon>
        <taxon>Helobdella</taxon>
    </lineage>
</organism>
<evidence type="ECO:0000313" key="1">
    <source>
        <dbReference type="EMBL" id="ESN91467.1"/>
    </source>
</evidence>
<evidence type="ECO:0000313" key="3">
    <source>
        <dbReference type="Proteomes" id="UP000015101"/>
    </source>
</evidence>
<dbReference type="EnsemblMetazoa" id="HelroT165505">
    <property type="protein sequence ID" value="HelroP165505"/>
    <property type="gene ID" value="HelroG165505"/>
</dbReference>
<proteinExistence type="predicted"/>
<name>T1EWX7_HELRO</name>
<dbReference type="GeneID" id="20201077"/>
<dbReference type="Proteomes" id="UP000015101">
    <property type="component" value="Unassembled WGS sequence"/>
</dbReference>
<evidence type="ECO:0000313" key="2">
    <source>
        <dbReference type="EnsemblMetazoa" id="HelroP165505"/>
    </source>
</evidence>
<reference evidence="1 3" key="2">
    <citation type="journal article" date="2013" name="Nature">
        <title>Insights into bilaterian evolution from three spiralian genomes.</title>
        <authorList>
            <person name="Simakov O."/>
            <person name="Marletaz F."/>
            <person name="Cho S.J."/>
            <person name="Edsinger-Gonzales E."/>
            <person name="Havlak P."/>
            <person name="Hellsten U."/>
            <person name="Kuo D.H."/>
            <person name="Larsson T."/>
            <person name="Lv J."/>
            <person name="Arendt D."/>
            <person name="Savage R."/>
            <person name="Osoegawa K."/>
            <person name="de Jong P."/>
            <person name="Grimwood J."/>
            <person name="Chapman J.A."/>
            <person name="Shapiro H."/>
            <person name="Aerts A."/>
            <person name="Otillar R.P."/>
            <person name="Terry A.Y."/>
            <person name="Boore J.L."/>
            <person name="Grigoriev I.V."/>
            <person name="Lindberg D.R."/>
            <person name="Seaver E.C."/>
            <person name="Weisblat D.A."/>
            <person name="Putnam N.H."/>
            <person name="Rokhsar D.S."/>
        </authorList>
    </citation>
    <scope>NUCLEOTIDE SEQUENCE</scope>
</reference>
<accession>T1EWX7</accession>
<reference evidence="3" key="1">
    <citation type="submission" date="2012-12" db="EMBL/GenBank/DDBJ databases">
        <authorList>
            <person name="Hellsten U."/>
            <person name="Grimwood J."/>
            <person name="Chapman J.A."/>
            <person name="Shapiro H."/>
            <person name="Aerts A."/>
            <person name="Otillar R.P."/>
            <person name="Terry A.Y."/>
            <person name="Boore J.L."/>
            <person name="Simakov O."/>
            <person name="Marletaz F."/>
            <person name="Cho S.-J."/>
            <person name="Edsinger-Gonzales E."/>
            <person name="Havlak P."/>
            <person name="Kuo D.-H."/>
            <person name="Larsson T."/>
            <person name="Lv J."/>
            <person name="Arendt D."/>
            <person name="Savage R."/>
            <person name="Osoegawa K."/>
            <person name="de Jong P."/>
            <person name="Lindberg D.R."/>
            <person name="Seaver E.C."/>
            <person name="Weisblat D.A."/>
            <person name="Putnam N.H."/>
            <person name="Grigoriev I.V."/>
            <person name="Rokhsar D.S."/>
        </authorList>
    </citation>
    <scope>NUCLEOTIDE SEQUENCE</scope>
</reference>
<dbReference type="KEGG" id="hro:HELRODRAFT_165505"/>